<accession>A0A0R1W1Z7</accession>
<protein>
    <submittedName>
        <fullName evidence="1">Uncharacterized protein</fullName>
    </submittedName>
</protein>
<name>A0A0R1W1Z7_9LACO</name>
<evidence type="ECO:0000313" key="2">
    <source>
        <dbReference type="Proteomes" id="UP000051820"/>
    </source>
</evidence>
<comment type="caution">
    <text evidence="1">The sequence shown here is derived from an EMBL/GenBank/DDBJ whole genome shotgun (WGS) entry which is preliminary data.</text>
</comment>
<proteinExistence type="predicted"/>
<dbReference type="OrthoDB" id="2325306at2"/>
<keyword evidence="2" id="KW-1185">Reference proteome</keyword>
<sequence length="62" mass="7187">MVSRVKRTDYGLVSCQYERDVIAGIDRKWELERRAKQHGAFSLHKKVYKKDGAPTQTPSTLH</sequence>
<reference evidence="1 2" key="1">
    <citation type="journal article" date="2015" name="Genome Announc.">
        <title>Expanding the biotechnology potential of lactobacilli through comparative genomics of 213 strains and associated genera.</title>
        <authorList>
            <person name="Sun Z."/>
            <person name="Harris H.M."/>
            <person name="McCann A."/>
            <person name="Guo C."/>
            <person name="Argimon S."/>
            <person name="Zhang W."/>
            <person name="Yang X."/>
            <person name="Jeffery I.B."/>
            <person name="Cooney J.C."/>
            <person name="Kagawa T.F."/>
            <person name="Liu W."/>
            <person name="Song Y."/>
            <person name="Salvetti E."/>
            <person name="Wrobel A."/>
            <person name="Rasinkangas P."/>
            <person name="Parkhill J."/>
            <person name="Rea M.C."/>
            <person name="O'Sullivan O."/>
            <person name="Ritari J."/>
            <person name="Douillard F.P."/>
            <person name="Paul Ross R."/>
            <person name="Yang R."/>
            <person name="Briner A.E."/>
            <person name="Felis G.E."/>
            <person name="de Vos W.M."/>
            <person name="Barrangou R."/>
            <person name="Klaenhammer T.R."/>
            <person name="Caufield P.W."/>
            <person name="Cui Y."/>
            <person name="Zhang H."/>
            <person name="O'Toole P.W."/>
        </authorList>
    </citation>
    <scope>NUCLEOTIDE SEQUENCE [LARGE SCALE GENOMIC DNA]</scope>
    <source>
        <strain evidence="1 2">DSM 5007</strain>
    </source>
</reference>
<gene>
    <name evidence="1" type="ORF">FD16_GL001758</name>
</gene>
<organism evidence="1 2">
    <name type="scientific">Paucilactobacillus suebicus DSM 5007 = KCTC 3549</name>
    <dbReference type="NCBI Taxonomy" id="1423807"/>
    <lineage>
        <taxon>Bacteria</taxon>
        <taxon>Bacillati</taxon>
        <taxon>Bacillota</taxon>
        <taxon>Bacilli</taxon>
        <taxon>Lactobacillales</taxon>
        <taxon>Lactobacillaceae</taxon>
        <taxon>Paucilactobacillus</taxon>
    </lineage>
</organism>
<dbReference type="PATRIC" id="fig|1423807.3.peg.1801"/>
<dbReference type="EMBL" id="AZGF01000040">
    <property type="protein sequence ID" value="KRM09529.1"/>
    <property type="molecule type" value="Genomic_DNA"/>
</dbReference>
<dbReference type="Proteomes" id="UP000051820">
    <property type="component" value="Unassembled WGS sequence"/>
</dbReference>
<dbReference type="AlphaFoldDB" id="A0A0R1W1Z7"/>
<dbReference type="RefSeq" id="WP_010622305.1">
    <property type="nucleotide sequence ID" value="NZ_AZGF01000040.1"/>
</dbReference>
<evidence type="ECO:0000313" key="1">
    <source>
        <dbReference type="EMBL" id="KRM09529.1"/>
    </source>
</evidence>